<dbReference type="Proteomes" id="UP001152622">
    <property type="component" value="Chromosome 12"/>
</dbReference>
<feature type="compositionally biased region" description="Pro residues" evidence="14">
    <location>
        <begin position="175"/>
        <end position="192"/>
    </location>
</feature>
<evidence type="ECO:0000256" key="10">
    <source>
        <dbReference type="ARBA" id="ARBA00023136"/>
    </source>
</evidence>
<dbReference type="GO" id="GO:0019075">
    <property type="term" value="P:virus maturation"/>
    <property type="evidence" value="ECO:0007669"/>
    <property type="project" value="TreeGrafter"/>
</dbReference>
<accession>A0A9Q1EUK9</accession>
<feature type="domain" description="UMA" evidence="15">
    <location>
        <begin position="221"/>
        <end position="271"/>
    </location>
</feature>
<sequence>MSLYEPNSAPPPPVSAVAWTSNSSTCPKDFTLINLTLDGVTANFVRGFGMKSGYYLCYSTNAAGGMVVSDIQVISDKEPIPHGYCFVPEYLEPKASVWKKKRVCVRILPLGSVDTAVLDIKLTAKNKVVLQHYTCLGDIHGYVLWCKKGHFSSPMPRAKPRSVSLELRKLSLDPQAPPLPLRPSNAPPPPPVGKLSRRRSNLEVKDPAENDSSNIYGISAMDGVPFSLHPRFEATPTRAVPLNTLSNIRIKSVQDIENEYNYTFAVEESAAKQTRSLTSLVSH</sequence>
<evidence type="ECO:0000256" key="9">
    <source>
        <dbReference type="ARBA" id="ARBA00023036"/>
    </source>
</evidence>
<keyword evidence="8" id="KW-0653">Protein transport</keyword>
<dbReference type="GO" id="GO:0005829">
    <property type="term" value="C:cytosol"/>
    <property type="evidence" value="ECO:0007669"/>
    <property type="project" value="TreeGrafter"/>
</dbReference>
<evidence type="ECO:0000259" key="15">
    <source>
        <dbReference type="PROSITE" id="PS51497"/>
    </source>
</evidence>
<comment type="caution">
    <text evidence="17">The sequence shown here is derived from an EMBL/GenBank/DDBJ whole genome shotgun (WGS) entry which is preliminary data.</text>
</comment>
<dbReference type="GO" id="GO:0046755">
    <property type="term" value="P:viral budding"/>
    <property type="evidence" value="ECO:0007669"/>
    <property type="project" value="TreeGrafter"/>
</dbReference>
<gene>
    <name evidence="17" type="ORF">SKAU_G00295010</name>
</gene>
<dbReference type="Pfam" id="PF10240">
    <property type="entry name" value="DUF2464"/>
    <property type="match status" value="1"/>
</dbReference>
<evidence type="ECO:0000259" key="16">
    <source>
        <dbReference type="PROSITE" id="PS51498"/>
    </source>
</evidence>
<dbReference type="PANTHER" id="PTHR31612:SF2">
    <property type="entry name" value="MULTIVESICULAR BODY SUBUNIT 12A"/>
    <property type="match status" value="1"/>
</dbReference>
<comment type="subcellular location">
    <subcellularLocation>
        <location evidence="1">Cytoplasm</location>
    </subcellularLocation>
    <subcellularLocation>
        <location evidence="2">Late endosome membrane</location>
        <topology evidence="2">Peripheral membrane protein</topology>
    </subcellularLocation>
</comment>
<dbReference type="InterPro" id="IPR023340">
    <property type="entry name" value="UMA"/>
</dbReference>
<reference evidence="17" key="1">
    <citation type="journal article" date="2023" name="Science">
        <title>Genome structures resolve the early diversification of teleost fishes.</title>
        <authorList>
            <person name="Parey E."/>
            <person name="Louis A."/>
            <person name="Montfort J."/>
            <person name="Bouchez O."/>
            <person name="Roques C."/>
            <person name="Iampietro C."/>
            <person name="Lluch J."/>
            <person name="Castinel A."/>
            <person name="Donnadieu C."/>
            <person name="Desvignes T."/>
            <person name="Floi Bucao C."/>
            <person name="Jouanno E."/>
            <person name="Wen M."/>
            <person name="Mejri S."/>
            <person name="Dirks R."/>
            <person name="Jansen H."/>
            <person name="Henkel C."/>
            <person name="Chen W.J."/>
            <person name="Zahm M."/>
            <person name="Cabau C."/>
            <person name="Klopp C."/>
            <person name="Thompson A.W."/>
            <person name="Robinson-Rechavi M."/>
            <person name="Braasch I."/>
            <person name="Lecointre G."/>
            <person name="Bobe J."/>
            <person name="Postlethwait J.H."/>
            <person name="Berthelot C."/>
            <person name="Roest Crollius H."/>
            <person name="Guiguen Y."/>
        </authorList>
    </citation>
    <scope>NUCLEOTIDE SEQUENCE</scope>
    <source>
        <strain evidence="17">WJC10195</strain>
    </source>
</reference>
<dbReference type="AlphaFoldDB" id="A0A9Q1EUK9"/>
<evidence type="ECO:0000313" key="18">
    <source>
        <dbReference type="Proteomes" id="UP001152622"/>
    </source>
</evidence>
<dbReference type="OrthoDB" id="6021306at2759"/>
<keyword evidence="6" id="KW-0963">Cytoplasm</keyword>
<dbReference type="GO" id="GO:0015031">
    <property type="term" value="P:protein transport"/>
    <property type="evidence" value="ECO:0007669"/>
    <property type="project" value="UniProtKB-KW"/>
</dbReference>
<keyword evidence="5" id="KW-0813">Transport</keyword>
<name>A0A9Q1EUK9_SYNKA</name>
<feature type="region of interest" description="Disordered" evidence="14">
    <location>
        <begin position="174"/>
        <end position="210"/>
    </location>
</feature>
<evidence type="ECO:0000256" key="5">
    <source>
        <dbReference type="ARBA" id="ARBA00022448"/>
    </source>
</evidence>
<dbReference type="PROSITE" id="PS51498">
    <property type="entry name" value="MABP"/>
    <property type="match status" value="1"/>
</dbReference>
<keyword evidence="18" id="KW-1185">Reference proteome</keyword>
<comment type="function">
    <text evidence="13">Component of the ESCRT-I complex, a regulator of vesicular trafficking process. Required for the sorting of endocytic ubiquitinated cargos into multivesicular bodies.</text>
</comment>
<evidence type="ECO:0000256" key="13">
    <source>
        <dbReference type="ARBA" id="ARBA00053101"/>
    </source>
</evidence>
<comment type="similarity">
    <text evidence="3">Belongs to the MVB12 family.</text>
</comment>
<dbReference type="EMBL" id="JAINUF010000012">
    <property type="protein sequence ID" value="KAJ8345308.1"/>
    <property type="molecule type" value="Genomic_DNA"/>
</dbReference>
<evidence type="ECO:0000256" key="7">
    <source>
        <dbReference type="ARBA" id="ARBA00022753"/>
    </source>
</evidence>
<dbReference type="PANTHER" id="PTHR31612">
    <property type="entry name" value="MULTIVESICULAR BODY SUBUNIT 12A"/>
    <property type="match status" value="1"/>
</dbReference>
<evidence type="ECO:0000256" key="12">
    <source>
        <dbReference type="ARBA" id="ARBA00033024"/>
    </source>
</evidence>
<feature type="domain" description="MABP" evidence="16">
    <location>
        <begin position="11"/>
        <end position="150"/>
    </location>
</feature>
<dbReference type="GO" id="GO:0017124">
    <property type="term" value="F:SH3 domain binding"/>
    <property type="evidence" value="ECO:0007669"/>
    <property type="project" value="UniProtKB-KW"/>
</dbReference>
<dbReference type="InterPro" id="IPR018798">
    <property type="entry name" value="MVB12A/B"/>
</dbReference>
<organism evidence="17 18">
    <name type="scientific">Synaphobranchus kaupii</name>
    <name type="common">Kaup's arrowtooth eel</name>
    <dbReference type="NCBI Taxonomy" id="118154"/>
    <lineage>
        <taxon>Eukaryota</taxon>
        <taxon>Metazoa</taxon>
        <taxon>Chordata</taxon>
        <taxon>Craniata</taxon>
        <taxon>Vertebrata</taxon>
        <taxon>Euteleostomi</taxon>
        <taxon>Actinopterygii</taxon>
        <taxon>Neopterygii</taxon>
        <taxon>Teleostei</taxon>
        <taxon>Anguilliformes</taxon>
        <taxon>Synaphobranchidae</taxon>
        <taxon>Synaphobranchus</taxon>
    </lineage>
</organism>
<dbReference type="GO" id="GO:0031902">
    <property type="term" value="C:late endosome membrane"/>
    <property type="evidence" value="ECO:0007669"/>
    <property type="project" value="UniProtKB-SubCell"/>
</dbReference>
<keyword evidence="10" id="KW-0472">Membrane</keyword>
<dbReference type="InterPro" id="IPR023341">
    <property type="entry name" value="MABP"/>
</dbReference>
<evidence type="ECO:0000256" key="11">
    <source>
        <dbReference type="ARBA" id="ARBA00033002"/>
    </source>
</evidence>
<dbReference type="GO" id="GO:0042058">
    <property type="term" value="P:regulation of epidermal growth factor receptor signaling pathway"/>
    <property type="evidence" value="ECO:0007669"/>
    <property type="project" value="TreeGrafter"/>
</dbReference>
<evidence type="ECO:0000256" key="6">
    <source>
        <dbReference type="ARBA" id="ARBA00022490"/>
    </source>
</evidence>
<dbReference type="FunFam" id="2.100.10.50:FF:000002">
    <property type="entry name" value="Multivesicular body subunit 12B"/>
    <property type="match status" value="1"/>
</dbReference>
<dbReference type="GO" id="GO:0000813">
    <property type="term" value="C:ESCRT I complex"/>
    <property type="evidence" value="ECO:0007669"/>
    <property type="project" value="InterPro"/>
</dbReference>
<proteinExistence type="inferred from homology"/>
<dbReference type="GO" id="GO:0032510">
    <property type="term" value="P:endosome to lysosome transport via multivesicular body sorting pathway"/>
    <property type="evidence" value="ECO:0007669"/>
    <property type="project" value="TreeGrafter"/>
</dbReference>
<evidence type="ECO:0000313" key="17">
    <source>
        <dbReference type="EMBL" id="KAJ8345308.1"/>
    </source>
</evidence>
<dbReference type="PROSITE" id="PS51497">
    <property type="entry name" value="UMA"/>
    <property type="match status" value="1"/>
</dbReference>
<dbReference type="GO" id="GO:0032801">
    <property type="term" value="P:receptor catabolic process"/>
    <property type="evidence" value="ECO:0007669"/>
    <property type="project" value="TreeGrafter"/>
</dbReference>
<protein>
    <recommendedName>
        <fullName evidence="4">Multivesicular body subunit 12A</fullName>
    </recommendedName>
    <alternativeName>
        <fullName evidence="12">ESCRT-I complex subunit MVB12A</fullName>
    </alternativeName>
    <alternativeName>
        <fullName evidence="11">Protein FAM125A</fullName>
    </alternativeName>
</protein>
<evidence type="ECO:0000256" key="1">
    <source>
        <dbReference type="ARBA" id="ARBA00004496"/>
    </source>
</evidence>
<keyword evidence="9" id="KW-0729">SH3-binding</keyword>
<keyword evidence="7" id="KW-0967">Endosome</keyword>
<dbReference type="InterPro" id="IPR040335">
    <property type="entry name" value="MVB12A"/>
</dbReference>
<dbReference type="Gene3D" id="2.100.10.50">
    <property type="match status" value="1"/>
</dbReference>
<evidence type="ECO:0000256" key="3">
    <source>
        <dbReference type="ARBA" id="ARBA00010432"/>
    </source>
</evidence>
<evidence type="ECO:0000256" key="4">
    <source>
        <dbReference type="ARBA" id="ARBA00017653"/>
    </source>
</evidence>
<evidence type="ECO:0000256" key="14">
    <source>
        <dbReference type="SAM" id="MobiDB-lite"/>
    </source>
</evidence>
<evidence type="ECO:0000256" key="8">
    <source>
        <dbReference type="ARBA" id="ARBA00022927"/>
    </source>
</evidence>
<evidence type="ECO:0000256" key="2">
    <source>
        <dbReference type="ARBA" id="ARBA00004633"/>
    </source>
</evidence>